<gene>
    <name evidence="5" type="ORF">FIC94_20175</name>
</gene>
<feature type="domain" description="Hcy-binding" evidence="4">
    <location>
        <begin position="1"/>
        <end position="128"/>
    </location>
</feature>
<name>A0ABY2Y0Q7_9HYPH</name>
<protein>
    <submittedName>
        <fullName evidence="5">Homocysteine S-methyltransferase</fullName>
    </submittedName>
</protein>
<dbReference type="InterPro" id="IPR036589">
    <property type="entry name" value="HCY_dom_sf"/>
</dbReference>
<dbReference type="InterPro" id="IPR003726">
    <property type="entry name" value="HCY_dom"/>
</dbReference>
<feature type="non-terminal residue" evidence="5">
    <location>
        <position position="128"/>
    </location>
</feature>
<keyword evidence="6" id="KW-1185">Reference proteome</keyword>
<evidence type="ECO:0000256" key="2">
    <source>
        <dbReference type="ARBA" id="ARBA00022679"/>
    </source>
</evidence>
<dbReference type="PANTHER" id="PTHR11103">
    <property type="entry name" value="SLR1189 PROTEIN"/>
    <property type="match status" value="1"/>
</dbReference>
<dbReference type="RefSeq" id="WP_180918074.1">
    <property type="nucleotide sequence ID" value="NZ_VEWL01000017.1"/>
</dbReference>
<keyword evidence="1" id="KW-0489">Methyltransferase</keyword>
<proteinExistence type="predicted"/>
<dbReference type="SUPFAM" id="SSF82282">
    <property type="entry name" value="Homocysteine S-methyltransferase"/>
    <property type="match status" value="1"/>
</dbReference>
<dbReference type="Gene3D" id="3.20.20.330">
    <property type="entry name" value="Homocysteine-binding-like domain"/>
    <property type="match status" value="1"/>
</dbReference>
<evidence type="ECO:0000259" key="4">
    <source>
        <dbReference type="PROSITE" id="PS50970"/>
    </source>
</evidence>
<comment type="caution">
    <text evidence="3">Lacks conserved residue(s) required for the propagation of feature annotation.</text>
</comment>
<dbReference type="PROSITE" id="PS50970">
    <property type="entry name" value="HCY"/>
    <property type="match status" value="1"/>
</dbReference>
<dbReference type="Pfam" id="PF02574">
    <property type="entry name" value="S-methyl_trans"/>
    <property type="match status" value="1"/>
</dbReference>
<evidence type="ECO:0000256" key="1">
    <source>
        <dbReference type="ARBA" id="ARBA00022603"/>
    </source>
</evidence>
<organism evidence="5 6">
    <name type="scientific">Ochrobactrum teleogrylli</name>
    <dbReference type="NCBI Taxonomy" id="2479765"/>
    <lineage>
        <taxon>Bacteria</taxon>
        <taxon>Pseudomonadati</taxon>
        <taxon>Pseudomonadota</taxon>
        <taxon>Alphaproteobacteria</taxon>
        <taxon>Hyphomicrobiales</taxon>
        <taxon>Brucellaceae</taxon>
        <taxon>Brucella/Ochrobactrum group</taxon>
        <taxon>Ochrobactrum</taxon>
    </lineage>
</organism>
<dbReference type="EMBL" id="VEWL01000017">
    <property type="protein sequence ID" value="TNV10762.1"/>
    <property type="molecule type" value="Genomic_DNA"/>
</dbReference>
<dbReference type="Proteomes" id="UP000312784">
    <property type="component" value="Unassembled WGS sequence"/>
</dbReference>
<reference evidence="5 6" key="1">
    <citation type="submission" date="2019-06" db="EMBL/GenBank/DDBJ databases">
        <title>Ochrobactrum cricket sp.nov., isolated from the insect Teleogryllus occipitalis living in deserted cropland.</title>
        <authorList>
            <person name="Hu M."/>
        </authorList>
    </citation>
    <scope>NUCLEOTIDE SEQUENCE [LARGE SCALE GENOMIC DNA]</scope>
    <source>
        <strain evidence="5 6">LCB8</strain>
    </source>
</reference>
<evidence type="ECO:0000313" key="6">
    <source>
        <dbReference type="Proteomes" id="UP000312784"/>
    </source>
</evidence>
<sequence>MSKKAIILDGGMGRELERVGAPFRQPEWSALALIEGPQFVREVHDGYIAAGADVITTNSYAVVPFHIGEERFAAEGLKLAALSGTIAREAADASDRDVKVAGSLPPVFGSYQPDLFDPARAGELLGVL</sequence>
<keyword evidence="2" id="KW-0808">Transferase</keyword>
<accession>A0ABY2Y0Q7</accession>
<dbReference type="PANTHER" id="PTHR11103:SF18">
    <property type="entry name" value="SLR1189 PROTEIN"/>
    <property type="match status" value="1"/>
</dbReference>
<comment type="caution">
    <text evidence="5">The sequence shown here is derived from an EMBL/GenBank/DDBJ whole genome shotgun (WGS) entry which is preliminary data.</text>
</comment>
<evidence type="ECO:0000313" key="5">
    <source>
        <dbReference type="EMBL" id="TNV10762.1"/>
    </source>
</evidence>
<evidence type="ECO:0000256" key="3">
    <source>
        <dbReference type="PROSITE-ProRule" id="PRU00333"/>
    </source>
</evidence>